<accession>A0ACC0PT49</accession>
<name>A0ACC0PT49_RHOML</name>
<comment type="caution">
    <text evidence="1">The sequence shown here is derived from an EMBL/GenBank/DDBJ whole genome shotgun (WGS) entry which is preliminary data.</text>
</comment>
<dbReference type="EMBL" id="CM046389">
    <property type="protein sequence ID" value="KAI8568927.1"/>
    <property type="molecule type" value="Genomic_DNA"/>
</dbReference>
<protein>
    <submittedName>
        <fullName evidence="1">Uncharacterized protein</fullName>
    </submittedName>
</protein>
<dbReference type="Proteomes" id="UP001062846">
    <property type="component" value="Chromosome 2"/>
</dbReference>
<keyword evidence="2" id="KW-1185">Reference proteome</keyword>
<reference evidence="1" key="1">
    <citation type="submission" date="2022-02" db="EMBL/GenBank/DDBJ databases">
        <title>Plant Genome Project.</title>
        <authorList>
            <person name="Zhang R.-G."/>
        </authorList>
    </citation>
    <scope>NUCLEOTIDE SEQUENCE</scope>
    <source>
        <strain evidence="1">AT1</strain>
    </source>
</reference>
<gene>
    <name evidence="1" type="ORF">RHMOL_Rhmol02G0238800</name>
</gene>
<organism evidence="1 2">
    <name type="scientific">Rhododendron molle</name>
    <name type="common">Chinese azalea</name>
    <name type="synonym">Azalea mollis</name>
    <dbReference type="NCBI Taxonomy" id="49168"/>
    <lineage>
        <taxon>Eukaryota</taxon>
        <taxon>Viridiplantae</taxon>
        <taxon>Streptophyta</taxon>
        <taxon>Embryophyta</taxon>
        <taxon>Tracheophyta</taxon>
        <taxon>Spermatophyta</taxon>
        <taxon>Magnoliopsida</taxon>
        <taxon>eudicotyledons</taxon>
        <taxon>Gunneridae</taxon>
        <taxon>Pentapetalae</taxon>
        <taxon>asterids</taxon>
        <taxon>Ericales</taxon>
        <taxon>Ericaceae</taxon>
        <taxon>Ericoideae</taxon>
        <taxon>Rhodoreae</taxon>
        <taxon>Rhododendron</taxon>
    </lineage>
</organism>
<proteinExistence type="predicted"/>
<sequence length="175" mass="19209">MGGTRPVTGARSVEMREPRHRNGAFVLGTSISDLCHQSIPAVQLNSASSLDSPYFNVTDPNPSPSLTDRFQSNVSPPAIDMQAVGWAMVDNMDFATVIINEWSGLELDGFHNSLNISHSIKPGMMPGWLAEKRPCSIHWMASPYTCFFSSLNPWSPKKSTTGTLSRSGKIPWIRS</sequence>
<evidence type="ECO:0000313" key="2">
    <source>
        <dbReference type="Proteomes" id="UP001062846"/>
    </source>
</evidence>
<evidence type="ECO:0000313" key="1">
    <source>
        <dbReference type="EMBL" id="KAI8568927.1"/>
    </source>
</evidence>